<feature type="compositionally biased region" description="Low complexity" evidence="6">
    <location>
        <begin position="239"/>
        <end position="252"/>
    </location>
</feature>
<dbReference type="InterPro" id="IPR001471">
    <property type="entry name" value="AP2/ERF_dom"/>
</dbReference>
<keyword evidence="4" id="KW-0804">Transcription</keyword>
<feature type="region of interest" description="Disordered" evidence="6">
    <location>
        <begin position="49"/>
        <end position="81"/>
    </location>
</feature>
<keyword evidence="9" id="KW-1185">Reference proteome</keyword>
<dbReference type="EMBL" id="JAYWIO010000005">
    <property type="protein sequence ID" value="KAK7261557.1"/>
    <property type="molecule type" value="Genomic_DNA"/>
</dbReference>
<evidence type="ECO:0000259" key="7">
    <source>
        <dbReference type="PROSITE" id="PS51032"/>
    </source>
</evidence>
<reference evidence="8 9" key="1">
    <citation type="submission" date="2024-01" db="EMBL/GenBank/DDBJ databases">
        <title>The genomes of 5 underutilized Papilionoideae crops provide insights into root nodulation and disease resistanc.</title>
        <authorList>
            <person name="Yuan L."/>
        </authorList>
    </citation>
    <scope>NUCLEOTIDE SEQUENCE [LARGE SCALE GENOMIC DNA]</scope>
    <source>
        <strain evidence="8">ZHUSHIDOU_FW_LH</strain>
        <tissue evidence="8">Leaf</tissue>
    </source>
</reference>
<dbReference type="PANTHER" id="PTHR32467:SF72">
    <property type="entry name" value="AP2-LIKE ETHYLENE-RESPONSIVE TRANSCRIPTION FACTOR BBM"/>
    <property type="match status" value="1"/>
</dbReference>
<dbReference type="SUPFAM" id="SSF54171">
    <property type="entry name" value="DNA-binding domain"/>
    <property type="match status" value="1"/>
</dbReference>
<dbReference type="GO" id="GO:0005634">
    <property type="term" value="C:nucleus"/>
    <property type="evidence" value="ECO:0007669"/>
    <property type="project" value="UniProtKB-SubCell"/>
</dbReference>
<feature type="compositionally biased region" description="Polar residues" evidence="6">
    <location>
        <begin position="59"/>
        <end position="81"/>
    </location>
</feature>
<keyword evidence="2" id="KW-0805">Transcription regulation</keyword>
<keyword evidence="3" id="KW-0238">DNA-binding</keyword>
<dbReference type="InterPro" id="IPR036955">
    <property type="entry name" value="AP2/ERF_dom_sf"/>
</dbReference>
<evidence type="ECO:0000256" key="5">
    <source>
        <dbReference type="ARBA" id="ARBA00023242"/>
    </source>
</evidence>
<evidence type="ECO:0000256" key="4">
    <source>
        <dbReference type="ARBA" id="ARBA00023163"/>
    </source>
</evidence>
<feature type="region of interest" description="Disordered" evidence="6">
    <location>
        <begin position="235"/>
        <end position="255"/>
    </location>
</feature>
<dbReference type="PANTHER" id="PTHR32467">
    <property type="entry name" value="AP2-LIKE ETHYLENE-RESPONSIVE TRANSCRIPTION FACTOR"/>
    <property type="match status" value="1"/>
</dbReference>
<comment type="subcellular location">
    <subcellularLocation>
        <location evidence="1">Nucleus</location>
    </subcellularLocation>
</comment>
<dbReference type="GO" id="GO:0003677">
    <property type="term" value="F:DNA binding"/>
    <property type="evidence" value="ECO:0007669"/>
    <property type="project" value="UniProtKB-KW"/>
</dbReference>
<dbReference type="CDD" id="cd00018">
    <property type="entry name" value="AP2"/>
    <property type="match status" value="1"/>
</dbReference>
<dbReference type="InterPro" id="IPR016177">
    <property type="entry name" value="DNA-bd_dom_sf"/>
</dbReference>
<protein>
    <recommendedName>
        <fullName evidence="7">AP2/ERF domain-containing protein</fullName>
    </recommendedName>
</protein>
<accession>A0AAN9EPW0</accession>
<proteinExistence type="predicted"/>
<evidence type="ECO:0000313" key="8">
    <source>
        <dbReference type="EMBL" id="KAK7261557.1"/>
    </source>
</evidence>
<evidence type="ECO:0000256" key="6">
    <source>
        <dbReference type="SAM" id="MobiDB-lite"/>
    </source>
</evidence>
<sequence length="397" mass="44582">MDSTDSSINWSSYFFPSPDQFSIDTFANEKMDKILDNIDWDELDNSLHSNDVPLDGAPPSTNSSNDDVVEAKSTSNNTGVKTSEYRGVTRHRVTTHFEAHLWDNDHVYIKEGRIDTYEKELEEMKHMTKRDFVLTLRRHQKEGKWQSKIGRVAGNKDVYLGTFDSEKEAAEAYDIAAIKAKGPDAVTNFDIRHYHVNEILESYTLPLGRGGDKKQKQIEALQTYVKREERVVAAGGGSSSSSSFQGQSSSMHQGGGFPLQHQHQMIQFDQPPQPLPVPTLQNQGMNIPNQGPSYFSLDTWIQTPLYQLHQQQENQQQQSGSYHGPRFSDYLQGFINNGYSFSFMDNNGGDGGGGGGGSSLGSYYGRVEEWRGDPRVKQVKLRWGGPDITSARLSFSF</sequence>
<evidence type="ECO:0000256" key="3">
    <source>
        <dbReference type="ARBA" id="ARBA00023125"/>
    </source>
</evidence>
<dbReference type="GO" id="GO:0003700">
    <property type="term" value="F:DNA-binding transcription factor activity"/>
    <property type="evidence" value="ECO:0007669"/>
    <property type="project" value="InterPro"/>
</dbReference>
<name>A0AAN9EPW0_CROPI</name>
<keyword evidence="5" id="KW-0539">Nucleus</keyword>
<evidence type="ECO:0000256" key="1">
    <source>
        <dbReference type="ARBA" id="ARBA00004123"/>
    </source>
</evidence>
<evidence type="ECO:0000256" key="2">
    <source>
        <dbReference type="ARBA" id="ARBA00023015"/>
    </source>
</evidence>
<dbReference type="AlphaFoldDB" id="A0AAN9EPW0"/>
<gene>
    <name evidence="8" type="ORF">RIF29_27871</name>
</gene>
<evidence type="ECO:0000313" key="9">
    <source>
        <dbReference type="Proteomes" id="UP001372338"/>
    </source>
</evidence>
<organism evidence="8 9">
    <name type="scientific">Crotalaria pallida</name>
    <name type="common">Smooth rattlebox</name>
    <name type="synonym">Crotalaria striata</name>
    <dbReference type="NCBI Taxonomy" id="3830"/>
    <lineage>
        <taxon>Eukaryota</taxon>
        <taxon>Viridiplantae</taxon>
        <taxon>Streptophyta</taxon>
        <taxon>Embryophyta</taxon>
        <taxon>Tracheophyta</taxon>
        <taxon>Spermatophyta</taxon>
        <taxon>Magnoliopsida</taxon>
        <taxon>eudicotyledons</taxon>
        <taxon>Gunneridae</taxon>
        <taxon>Pentapetalae</taxon>
        <taxon>rosids</taxon>
        <taxon>fabids</taxon>
        <taxon>Fabales</taxon>
        <taxon>Fabaceae</taxon>
        <taxon>Papilionoideae</taxon>
        <taxon>50 kb inversion clade</taxon>
        <taxon>genistoids sensu lato</taxon>
        <taxon>core genistoids</taxon>
        <taxon>Crotalarieae</taxon>
        <taxon>Crotalaria</taxon>
    </lineage>
</organism>
<comment type="caution">
    <text evidence="8">The sequence shown here is derived from an EMBL/GenBank/DDBJ whole genome shotgun (WGS) entry which is preliminary data.</text>
</comment>
<dbReference type="SMART" id="SM00380">
    <property type="entry name" value="AP2"/>
    <property type="match status" value="1"/>
</dbReference>
<dbReference type="Gene3D" id="3.30.730.10">
    <property type="entry name" value="AP2/ERF domain"/>
    <property type="match status" value="1"/>
</dbReference>
<dbReference type="Proteomes" id="UP001372338">
    <property type="component" value="Unassembled WGS sequence"/>
</dbReference>
<feature type="domain" description="AP2/ERF" evidence="7">
    <location>
        <begin position="128"/>
        <end position="190"/>
    </location>
</feature>
<dbReference type="PROSITE" id="PS51032">
    <property type="entry name" value="AP2_ERF"/>
    <property type="match status" value="1"/>
</dbReference>